<accession>A0A0K1LLV6</accession>
<reference evidence="2 3" key="1">
    <citation type="journal article" date="2015" name="Genome Announc.">
        <title>Complete Genome Sequence of Caulobacter crescentus Siphophage Sansa.</title>
        <authorList>
            <person name="Vara L."/>
            <person name="Kane A.A."/>
            <person name="Cahill J.L."/>
            <person name="Rasche E.S."/>
            <person name="Kuty Everett G.F."/>
        </authorList>
    </citation>
    <scope>NUCLEOTIDE SEQUENCE [LARGE SCALE GENOMIC DNA]</scope>
</reference>
<feature type="region of interest" description="Disordered" evidence="1">
    <location>
        <begin position="1"/>
        <end position="49"/>
    </location>
</feature>
<keyword evidence="3" id="KW-1185">Reference proteome</keyword>
<evidence type="ECO:0000313" key="3">
    <source>
        <dbReference type="Proteomes" id="UP000225322"/>
    </source>
</evidence>
<evidence type="ECO:0000313" key="2">
    <source>
        <dbReference type="EMBL" id="AKU43486.1"/>
    </source>
</evidence>
<feature type="compositionally biased region" description="Low complexity" evidence="1">
    <location>
        <begin position="24"/>
        <end position="36"/>
    </location>
</feature>
<name>A0A0K1LLV6_9CAUD</name>
<dbReference type="EMBL" id="KT001913">
    <property type="protein sequence ID" value="AKU43486.1"/>
    <property type="molecule type" value="Genomic_DNA"/>
</dbReference>
<dbReference type="Proteomes" id="UP000225322">
    <property type="component" value="Segment"/>
</dbReference>
<sequence>MNDLFGDLPASKRPQKPQERPKTAAAPQRPAERSSPAPAPAPVAAPTPCGRDFLGAHKCRVGGGHAYYSDDFGRTWFCDQHMPPNFLPKRP</sequence>
<gene>
    <name evidence="2" type="ORF">CPT_Sansa82</name>
</gene>
<organism evidence="2 3">
    <name type="scientific">Caulobacter phage Sansa</name>
    <dbReference type="NCBI Taxonomy" id="1675600"/>
    <lineage>
        <taxon>Viruses</taxon>
        <taxon>Duplodnaviria</taxon>
        <taxon>Heunggongvirae</taxon>
        <taxon>Uroviricota</taxon>
        <taxon>Caudoviricetes</taxon>
        <taxon>Sansavirus</taxon>
        <taxon>Sansavirus sansa</taxon>
        <taxon>Caulobacter virus Sansa</taxon>
    </lineage>
</organism>
<protein>
    <submittedName>
        <fullName evidence="2">Uncharacterized protein</fullName>
    </submittedName>
</protein>
<evidence type="ECO:0000256" key="1">
    <source>
        <dbReference type="SAM" id="MobiDB-lite"/>
    </source>
</evidence>
<proteinExistence type="predicted"/>